<reference evidence="2 3" key="1">
    <citation type="submission" date="2021-06" db="EMBL/GenBank/DDBJ databases">
        <authorList>
            <person name="Palmer J.M."/>
        </authorList>
    </citation>
    <scope>NUCLEOTIDE SEQUENCE [LARGE SCALE GENOMIC DNA]</scope>
    <source>
        <strain evidence="2 3">AS_MEX2019</strain>
        <tissue evidence="2">Muscle</tissue>
    </source>
</reference>
<protein>
    <submittedName>
        <fullName evidence="2">Uncharacterized protein</fullName>
    </submittedName>
</protein>
<evidence type="ECO:0000313" key="2">
    <source>
        <dbReference type="EMBL" id="MEQ2311589.1"/>
    </source>
</evidence>
<feature type="region of interest" description="Disordered" evidence="1">
    <location>
        <begin position="73"/>
        <end position="98"/>
    </location>
</feature>
<name>A0ABV0ZZ79_9TELE</name>
<evidence type="ECO:0000256" key="1">
    <source>
        <dbReference type="SAM" id="MobiDB-lite"/>
    </source>
</evidence>
<gene>
    <name evidence="2" type="ORF">AMECASPLE_021801</name>
</gene>
<comment type="caution">
    <text evidence="2">The sequence shown here is derived from an EMBL/GenBank/DDBJ whole genome shotgun (WGS) entry which is preliminary data.</text>
</comment>
<dbReference type="EMBL" id="JAHRIP010077135">
    <property type="protein sequence ID" value="MEQ2311589.1"/>
    <property type="molecule type" value="Genomic_DNA"/>
</dbReference>
<accession>A0ABV0ZZ79</accession>
<keyword evidence="3" id="KW-1185">Reference proteome</keyword>
<feature type="compositionally biased region" description="Polar residues" evidence="1">
    <location>
        <begin position="75"/>
        <end position="85"/>
    </location>
</feature>
<evidence type="ECO:0000313" key="3">
    <source>
        <dbReference type="Proteomes" id="UP001469553"/>
    </source>
</evidence>
<dbReference type="Proteomes" id="UP001469553">
    <property type="component" value="Unassembled WGS sequence"/>
</dbReference>
<organism evidence="2 3">
    <name type="scientific">Ameca splendens</name>
    <dbReference type="NCBI Taxonomy" id="208324"/>
    <lineage>
        <taxon>Eukaryota</taxon>
        <taxon>Metazoa</taxon>
        <taxon>Chordata</taxon>
        <taxon>Craniata</taxon>
        <taxon>Vertebrata</taxon>
        <taxon>Euteleostomi</taxon>
        <taxon>Actinopterygii</taxon>
        <taxon>Neopterygii</taxon>
        <taxon>Teleostei</taxon>
        <taxon>Neoteleostei</taxon>
        <taxon>Acanthomorphata</taxon>
        <taxon>Ovalentaria</taxon>
        <taxon>Atherinomorphae</taxon>
        <taxon>Cyprinodontiformes</taxon>
        <taxon>Goodeidae</taxon>
        <taxon>Ameca</taxon>
    </lineage>
</organism>
<sequence>MKPLCLCNSQLSFTDDQLVSGNTFLPPSSAASVCFCLPALQHLHGFSSSSSNNIPLQDSPLESQSCLRAFHRTQNKPSPASVTTSCREHVKQTSDLPY</sequence>
<proteinExistence type="predicted"/>